<dbReference type="PROSITE" id="PS00858">
    <property type="entry name" value="PREPHENATE_DEHYDR_2"/>
    <property type="match status" value="1"/>
</dbReference>
<evidence type="ECO:0000256" key="19">
    <source>
        <dbReference type="PIRSR" id="PIRSR001500-2"/>
    </source>
</evidence>
<comment type="subcellular location">
    <subcellularLocation>
        <location evidence="3">Cytoplasm</location>
    </subcellularLocation>
</comment>
<dbReference type="Pfam" id="PF01842">
    <property type="entry name" value="ACT"/>
    <property type="match status" value="1"/>
</dbReference>
<dbReference type="SUPFAM" id="SSF55021">
    <property type="entry name" value="ACT-like"/>
    <property type="match status" value="1"/>
</dbReference>
<comment type="catalytic activity">
    <reaction evidence="18">
        <text>prephenate + H(+) = 3-phenylpyruvate + CO2 + H2O</text>
        <dbReference type="Rhea" id="RHEA:21648"/>
        <dbReference type="ChEBI" id="CHEBI:15377"/>
        <dbReference type="ChEBI" id="CHEBI:15378"/>
        <dbReference type="ChEBI" id="CHEBI:16526"/>
        <dbReference type="ChEBI" id="CHEBI:18005"/>
        <dbReference type="ChEBI" id="CHEBI:29934"/>
        <dbReference type="EC" id="4.2.1.51"/>
    </reaction>
</comment>
<dbReference type="Pfam" id="PF00800">
    <property type="entry name" value="PDT"/>
    <property type="match status" value="1"/>
</dbReference>
<dbReference type="InterPro" id="IPR036979">
    <property type="entry name" value="CM_dom_sf"/>
</dbReference>
<dbReference type="EC" id="5.4.99.5" evidence="6"/>
<dbReference type="GO" id="GO:0004106">
    <property type="term" value="F:chorismate mutase activity"/>
    <property type="evidence" value="ECO:0007669"/>
    <property type="project" value="UniProtKB-EC"/>
</dbReference>
<evidence type="ECO:0000313" key="25">
    <source>
        <dbReference type="Proteomes" id="UP000001962"/>
    </source>
</evidence>
<dbReference type="Gene3D" id="3.30.70.260">
    <property type="match status" value="1"/>
</dbReference>
<dbReference type="InterPro" id="IPR018528">
    <property type="entry name" value="Preph_deHydtase_CS"/>
</dbReference>
<dbReference type="Gene3D" id="1.20.59.10">
    <property type="entry name" value="Chorismate mutase"/>
    <property type="match status" value="1"/>
</dbReference>
<keyword evidence="15" id="KW-0511">Multifunctional enzyme</keyword>
<keyword evidence="14 24" id="KW-0456">Lyase</keyword>
<evidence type="ECO:0000256" key="14">
    <source>
        <dbReference type="ARBA" id="ARBA00023239"/>
    </source>
</evidence>
<dbReference type="OrthoDB" id="9802281at2"/>
<dbReference type="RefSeq" id="WP_011628675.1">
    <property type="nucleotide sequence ID" value="NC_008340.1"/>
</dbReference>
<dbReference type="CDD" id="cd04905">
    <property type="entry name" value="ACT_CM-PDT"/>
    <property type="match status" value="1"/>
</dbReference>
<evidence type="ECO:0000256" key="6">
    <source>
        <dbReference type="ARBA" id="ARBA00012404"/>
    </source>
</evidence>
<dbReference type="InterPro" id="IPR002912">
    <property type="entry name" value="ACT_dom"/>
</dbReference>
<organism evidence="24 25">
    <name type="scientific">Alkalilimnicola ehrlichii (strain ATCC BAA-1101 / DSM 17681 / MLHE-1)</name>
    <dbReference type="NCBI Taxonomy" id="187272"/>
    <lineage>
        <taxon>Bacteria</taxon>
        <taxon>Pseudomonadati</taxon>
        <taxon>Pseudomonadota</taxon>
        <taxon>Gammaproteobacteria</taxon>
        <taxon>Chromatiales</taxon>
        <taxon>Ectothiorhodospiraceae</taxon>
        <taxon>Alkalilimnicola</taxon>
    </lineage>
</organism>
<feature type="site" description="Essential for prephenate dehydratase activity" evidence="19">
    <location>
        <position position="268"/>
    </location>
</feature>
<sequence length="367" mass="40248">MSDEQTSPDDQAALQAVRARIDALDDEILRLISERARMAEEVARVKREAGHSNDFYRPEREAQVLRRVRQSNPGPLGEEAVTRLFREIMSACLAIQLPLQVAFLGPEGTYTQEAALKHFGHAMGTAPLSTIAAVFREVESGAAHYGVVPVENSTEGVVTHTVDRFLNSPLQIVGEVQLPIHHALASREQDWNAIRRIYSHQQGLAQCRAWVDTHLPGVERVPVTSTAEAARLAAAERGAAAIASEAACELYDLPVLATHIEDEPGNTTRFLVVGPESPPPSGDDKTSLVISRANQPGGLYRLLEPLARNGVNMTRIESRPAPQGVWEYVFFVDLLGHVEDEPVRQALAEIREQASLCRVLGSYPRAL</sequence>
<keyword evidence="13 24" id="KW-0413">Isomerase</keyword>
<keyword evidence="25" id="KW-1185">Reference proteome</keyword>
<keyword evidence="12" id="KW-0584">Phenylalanine biosynthesis</keyword>
<dbReference type="EC" id="4.2.1.51" evidence="7"/>
<dbReference type="InterPro" id="IPR002701">
    <property type="entry name" value="CM_II_prokaryot"/>
</dbReference>
<dbReference type="NCBIfam" id="NF008865">
    <property type="entry name" value="PRK11898.1"/>
    <property type="match status" value="1"/>
</dbReference>
<dbReference type="InterPro" id="IPR008242">
    <property type="entry name" value="Chor_mutase/pphenate_deHydtase"/>
</dbReference>
<dbReference type="Gene3D" id="3.40.190.10">
    <property type="entry name" value="Periplasmic binding protein-like II"/>
    <property type="match status" value="2"/>
</dbReference>
<dbReference type="FunFam" id="3.30.70.260:FF:000012">
    <property type="entry name" value="Prephenate dehydratase"/>
    <property type="match status" value="1"/>
</dbReference>
<protein>
    <recommendedName>
        <fullName evidence="8">Bifunctional chorismate mutase/prephenate dehydratase</fullName>
        <ecNumber evidence="7">4.2.1.51</ecNumber>
        <ecNumber evidence="6">5.4.99.5</ecNumber>
    </recommendedName>
    <alternativeName>
        <fullName evidence="17">Chorismate mutase-prephenate dehydratase</fullName>
    </alternativeName>
    <alternativeName>
        <fullName evidence="16">p-protein</fullName>
    </alternativeName>
</protein>
<dbReference type="PANTHER" id="PTHR21022">
    <property type="entry name" value="PREPHENATE DEHYDRATASE P PROTEIN"/>
    <property type="match status" value="1"/>
</dbReference>
<comment type="pathway">
    <text evidence="4">Amino-acid biosynthesis; L-phenylalanine biosynthesis; phenylpyruvate from prephenate: step 1/1.</text>
</comment>
<name>Q0AA57_ALKEH</name>
<proteinExistence type="predicted"/>
<dbReference type="eggNOG" id="COG0077">
    <property type="taxonomic scope" value="Bacteria"/>
</dbReference>
<dbReference type="InterPro" id="IPR001086">
    <property type="entry name" value="Preph_deHydtase"/>
</dbReference>
<comment type="pathway">
    <text evidence="5">Metabolic intermediate biosynthesis; prephenate biosynthesis; prephenate from chorismate: step 1/1.</text>
</comment>
<feature type="coiled-coil region" evidence="20">
    <location>
        <begin position="14"/>
        <end position="48"/>
    </location>
</feature>
<feature type="domain" description="Prephenate dehydratase" evidence="22">
    <location>
        <begin position="100"/>
        <end position="275"/>
    </location>
</feature>
<evidence type="ECO:0000256" key="8">
    <source>
        <dbReference type="ARBA" id="ARBA00014401"/>
    </source>
</evidence>
<dbReference type="UniPathway" id="UPA00121">
    <property type="reaction ID" value="UER00345"/>
</dbReference>
<comment type="catalytic activity">
    <reaction evidence="1">
        <text>chorismate = prephenate</text>
        <dbReference type="Rhea" id="RHEA:13897"/>
        <dbReference type="ChEBI" id="CHEBI:29748"/>
        <dbReference type="ChEBI" id="CHEBI:29934"/>
        <dbReference type="EC" id="5.4.99.5"/>
    </reaction>
</comment>
<dbReference type="InterPro" id="IPR010957">
    <property type="entry name" value="G/b/e-P-prot_chorismate_mutase"/>
</dbReference>
<dbReference type="PROSITE" id="PS51671">
    <property type="entry name" value="ACT"/>
    <property type="match status" value="1"/>
</dbReference>
<accession>Q0AA57</accession>
<dbReference type="PROSITE" id="PS00857">
    <property type="entry name" value="PREPHENATE_DEHYDR_1"/>
    <property type="match status" value="1"/>
</dbReference>
<dbReference type="NCBIfam" id="TIGR01807">
    <property type="entry name" value="CM_P2"/>
    <property type="match status" value="1"/>
</dbReference>
<dbReference type="SUPFAM" id="SSF53850">
    <property type="entry name" value="Periplasmic binding protein-like II"/>
    <property type="match status" value="1"/>
</dbReference>
<evidence type="ECO:0000256" key="10">
    <source>
        <dbReference type="ARBA" id="ARBA00022605"/>
    </source>
</evidence>
<dbReference type="AlphaFoldDB" id="Q0AA57"/>
<evidence type="ECO:0000256" key="5">
    <source>
        <dbReference type="ARBA" id="ARBA00004817"/>
    </source>
</evidence>
<dbReference type="PROSITE" id="PS51171">
    <property type="entry name" value="PREPHENATE_DEHYDR_3"/>
    <property type="match status" value="1"/>
</dbReference>
<evidence type="ECO:0000256" key="9">
    <source>
        <dbReference type="ARBA" id="ARBA00022490"/>
    </source>
</evidence>
<dbReference type="KEGG" id="aeh:Mlg_0926"/>
<dbReference type="GO" id="GO:0004664">
    <property type="term" value="F:prephenate dehydratase activity"/>
    <property type="evidence" value="ECO:0007669"/>
    <property type="project" value="UniProtKB-EC"/>
</dbReference>
<dbReference type="InterPro" id="IPR045865">
    <property type="entry name" value="ACT-like_dom_sf"/>
</dbReference>
<dbReference type="Pfam" id="PF01817">
    <property type="entry name" value="CM_2"/>
    <property type="match status" value="1"/>
</dbReference>
<dbReference type="FunFam" id="3.40.190.10:FF:000034">
    <property type="entry name" value="Chorismate mutase/prephenate dehydratase"/>
    <property type="match status" value="1"/>
</dbReference>
<gene>
    <name evidence="24" type="ordered locus">Mlg_0926</name>
</gene>
<feature type="domain" description="Chorismate mutase" evidence="21">
    <location>
        <begin position="8"/>
        <end position="100"/>
    </location>
</feature>
<keyword evidence="11" id="KW-0057">Aromatic amino acid biosynthesis</keyword>
<evidence type="ECO:0000256" key="11">
    <source>
        <dbReference type="ARBA" id="ARBA00023141"/>
    </source>
</evidence>
<evidence type="ECO:0000256" key="3">
    <source>
        <dbReference type="ARBA" id="ARBA00004496"/>
    </source>
</evidence>
<evidence type="ECO:0000256" key="17">
    <source>
        <dbReference type="ARBA" id="ARBA00031520"/>
    </source>
</evidence>
<evidence type="ECO:0000256" key="1">
    <source>
        <dbReference type="ARBA" id="ARBA00000824"/>
    </source>
</evidence>
<evidence type="ECO:0000256" key="7">
    <source>
        <dbReference type="ARBA" id="ARBA00013147"/>
    </source>
</evidence>
<dbReference type="GO" id="GO:0005737">
    <property type="term" value="C:cytoplasm"/>
    <property type="evidence" value="ECO:0007669"/>
    <property type="project" value="UniProtKB-SubCell"/>
</dbReference>
<evidence type="ECO:0000256" key="4">
    <source>
        <dbReference type="ARBA" id="ARBA00004741"/>
    </source>
</evidence>
<dbReference type="SUPFAM" id="SSF48600">
    <property type="entry name" value="Chorismate mutase II"/>
    <property type="match status" value="1"/>
</dbReference>
<dbReference type="Proteomes" id="UP000001962">
    <property type="component" value="Chromosome"/>
</dbReference>
<dbReference type="eggNOG" id="COG1605">
    <property type="taxonomic scope" value="Bacteria"/>
</dbReference>
<dbReference type="PANTHER" id="PTHR21022:SF19">
    <property type="entry name" value="PREPHENATE DEHYDRATASE-RELATED"/>
    <property type="match status" value="1"/>
</dbReference>
<feature type="domain" description="ACT" evidence="23">
    <location>
        <begin position="287"/>
        <end position="364"/>
    </location>
</feature>
<dbReference type="CDD" id="cd13630">
    <property type="entry name" value="PBP2_PDT_1"/>
    <property type="match status" value="1"/>
</dbReference>
<dbReference type="PROSITE" id="PS51168">
    <property type="entry name" value="CHORISMATE_MUT_2"/>
    <property type="match status" value="1"/>
</dbReference>
<dbReference type="EMBL" id="CP000453">
    <property type="protein sequence ID" value="ABI56280.1"/>
    <property type="molecule type" value="Genomic_DNA"/>
</dbReference>
<keyword evidence="20" id="KW-0175">Coiled coil</keyword>
<dbReference type="UniPathway" id="UPA00120">
    <property type="reaction ID" value="UER00203"/>
</dbReference>
<evidence type="ECO:0000259" key="22">
    <source>
        <dbReference type="PROSITE" id="PS51171"/>
    </source>
</evidence>
<comment type="function">
    <text evidence="2">Catalyzes the Claisen rearrangement of chorismate to prephenate and the decarboxylation/dehydration of prephenate to phenylpyruvate.</text>
</comment>
<dbReference type="SMART" id="SM00830">
    <property type="entry name" value="CM_2"/>
    <property type="match status" value="1"/>
</dbReference>
<dbReference type="InterPro" id="IPR036263">
    <property type="entry name" value="Chorismate_II_sf"/>
</dbReference>
<dbReference type="GO" id="GO:0009094">
    <property type="term" value="P:L-phenylalanine biosynthetic process"/>
    <property type="evidence" value="ECO:0007669"/>
    <property type="project" value="UniProtKB-UniPathway"/>
</dbReference>
<evidence type="ECO:0000256" key="18">
    <source>
        <dbReference type="ARBA" id="ARBA00047848"/>
    </source>
</evidence>
<reference evidence="25" key="1">
    <citation type="submission" date="2006-08" db="EMBL/GenBank/DDBJ databases">
        <title>Complete sequence of Alkalilimnicola ehrilichei MLHE-1.</title>
        <authorList>
            <person name="Copeland A."/>
            <person name="Lucas S."/>
            <person name="Lapidus A."/>
            <person name="Barry K."/>
            <person name="Detter J.C."/>
            <person name="Glavina del Rio T."/>
            <person name="Hammon N."/>
            <person name="Israni S."/>
            <person name="Dalin E."/>
            <person name="Tice H."/>
            <person name="Pitluck S."/>
            <person name="Sims D."/>
            <person name="Brettin T."/>
            <person name="Bruce D."/>
            <person name="Han C."/>
            <person name="Tapia R."/>
            <person name="Gilna P."/>
            <person name="Schmutz J."/>
            <person name="Larimer F."/>
            <person name="Land M."/>
            <person name="Hauser L."/>
            <person name="Kyrpides N."/>
            <person name="Mikhailova N."/>
            <person name="Oremland R.S."/>
            <person name="Hoeft S.E."/>
            <person name="Switzer-Blum J."/>
            <person name="Kulp T."/>
            <person name="King G."/>
            <person name="Tabita R."/>
            <person name="Witte B."/>
            <person name="Santini J.M."/>
            <person name="Basu P."/>
            <person name="Hollibaugh J.T."/>
            <person name="Xie G."/>
            <person name="Stolz J.F."/>
            <person name="Richardson P."/>
        </authorList>
    </citation>
    <scope>NUCLEOTIDE SEQUENCE [LARGE SCALE GENOMIC DNA]</scope>
    <source>
        <strain evidence="25">ATCC BAA-1101 / DSM 17681 / MLHE-1</strain>
    </source>
</reference>
<dbReference type="FunFam" id="3.40.190.10:FF:000029">
    <property type="entry name" value="Chorismate mutase/Prephenate dehydratase"/>
    <property type="match status" value="1"/>
</dbReference>
<evidence type="ECO:0000256" key="2">
    <source>
        <dbReference type="ARBA" id="ARBA00002364"/>
    </source>
</evidence>
<evidence type="ECO:0000256" key="12">
    <source>
        <dbReference type="ARBA" id="ARBA00023222"/>
    </source>
</evidence>
<evidence type="ECO:0000256" key="13">
    <source>
        <dbReference type="ARBA" id="ARBA00023235"/>
    </source>
</evidence>
<evidence type="ECO:0000313" key="24">
    <source>
        <dbReference type="EMBL" id="ABI56280.1"/>
    </source>
</evidence>
<keyword evidence="9" id="KW-0963">Cytoplasm</keyword>
<evidence type="ECO:0000256" key="15">
    <source>
        <dbReference type="ARBA" id="ARBA00023268"/>
    </source>
</evidence>
<dbReference type="PIRSF" id="PIRSF001500">
    <property type="entry name" value="Chor_mut_pdt_Ppr"/>
    <property type="match status" value="1"/>
</dbReference>
<dbReference type="HOGENOM" id="CLU_035008_0_1_6"/>
<evidence type="ECO:0000259" key="21">
    <source>
        <dbReference type="PROSITE" id="PS51168"/>
    </source>
</evidence>
<evidence type="ECO:0000259" key="23">
    <source>
        <dbReference type="PROSITE" id="PS51671"/>
    </source>
</evidence>
<dbReference type="GO" id="GO:0046417">
    <property type="term" value="P:chorismate metabolic process"/>
    <property type="evidence" value="ECO:0007669"/>
    <property type="project" value="InterPro"/>
</dbReference>
<evidence type="ECO:0000256" key="20">
    <source>
        <dbReference type="SAM" id="Coils"/>
    </source>
</evidence>
<keyword evidence="10" id="KW-0028">Amino-acid biosynthesis</keyword>
<evidence type="ECO:0000256" key="16">
    <source>
        <dbReference type="ARBA" id="ARBA00031175"/>
    </source>
</evidence>